<evidence type="ECO:0000256" key="1">
    <source>
        <dbReference type="SAM" id="Phobius"/>
    </source>
</evidence>
<keyword evidence="1" id="KW-0812">Transmembrane</keyword>
<reference evidence="2 3" key="1">
    <citation type="submission" date="2016-10" db="EMBL/GenBank/DDBJ databases">
        <authorList>
            <person name="Varghese N."/>
            <person name="Submissions S."/>
        </authorList>
    </citation>
    <scope>NUCLEOTIDE SEQUENCE [LARGE SCALE GENOMIC DNA]</scope>
    <source>
        <strain evidence="2 3">UNC380MFSha3.1</strain>
    </source>
</reference>
<dbReference type="RefSeq" id="WP_028496474.1">
    <property type="nucleotide sequence ID" value="NZ_FOQZ01000002.1"/>
</dbReference>
<gene>
    <name evidence="2" type="ORF">SAMN04487751_1747</name>
</gene>
<dbReference type="AlphaFoldDB" id="A0A7Z7D2A7"/>
<evidence type="ECO:0000313" key="2">
    <source>
        <dbReference type="EMBL" id="SFI46899.1"/>
    </source>
</evidence>
<dbReference type="EMBL" id="FOQZ01000002">
    <property type="protein sequence ID" value="SFI46899.1"/>
    <property type="molecule type" value="Genomic_DNA"/>
</dbReference>
<accession>A0A7Z7D2A7</accession>
<feature type="transmembrane region" description="Helical" evidence="1">
    <location>
        <begin position="92"/>
        <end position="115"/>
    </location>
</feature>
<evidence type="ECO:0000313" key="3">
    <source>
        <dbReference type="Proteomes" id="UP000198702"/>
    </source>
</evidence>
<keyword evidence="1" id="KW-0472">Membrane</keyword>
<feature type="transmembrane region" description="Helical" evidence="1">
    <location>
        <begin position="29"/>
        <end position="50"/>
    </location>
</feature>
<dbReference type="Proteomes" id="UP000198702">
    <property type="component" value="Unassembled WGS sequence"/>
</dbReference>
<comment type="caution">
    <text evidence="2">The sequence shown here is derived from an EMBL/GenBank/DDBJ whole genome shotgun (WGS) entry which is preliminary data.</text>
</comment>
<proteinExistence type="predicted"/>
<name>A0A7Z7D2A7_9MICO</name>
<feature type="transmembrane region" description="Helical" evidence="1">
    <location>
        <begin position="62"/>
        <end position="86"/>
    </location>
</feature>
<keyword evidence="1" id="KW-1133">Transmembrane helix</keyword>
<sequence length="135" mass="14082">MQVWVGAQFYLLYAYLVYAFALHLGRLFLVYVAVLGLIAFSLIASLPAALRVPATGRVRARRFGGAVLIGTGALFALLWLACFLIACPPEGWPGVGAPSAAALALLTLAVAGALAGRRVLGGDARTTRTAPDLRG</sequence>
<protein>
    <submittedName>
        <fullName evidence="2">Uncharacterized protein</fullName>
    </submittedName>
</protein>
<organism evidence="2 3">
    <name type="scientific">Microbacterium saccharophilum</name>
    <dbReference type="NCBI Taxonomy" id="1213358"/>
    <lineage>
        <taxon>Bacteria</taxon>
        <taxon>Bacillati</taxon>
        <taxon>Actinomycetota</taxon>
        <taxon>Actinomycetes</taxon>
        <taxon>Micrococcales</taxon>
        <taxon>Microbacteriaceae</taxon>
        <taxon>Microbacterium</taxon>
    </lineage>
</organism>